<dbReference type="AlphaFoldDB" id="W6U6V9"/>
<dbReference type="EMBL" id="APAU02000335">
    <property type="protein sequence ID" value="EUB54112.1"/>
    <property type="molecule type" value="Genomic_DNA"/>
</dbReference>
<name>W6U6V9_ECHGR</name>
<evidence type="ECO:0000313" key="1">
    <source>
        <dbReference type="EMBL" id="EUB54112.1"/>
    </source>
</evidence>
<accession>W6U6V9</accession>
<protein>
    <submittedName>
        <fullName evidence="1">Uncharacterized protein</fullName>
    </submittedName>
</protein>
<gene>
    <name evidence="1" type="ORF">EGR_11028</name>
</gene>
<dbReference type="KEGG" id="egl:EGR_11028"/>
<proteinExistence type="predicted"/>
<dbReference type="GeneID" id="36346743"/>
<sequence length="268" mass="30660">MSRSSTHHIAVIWCDGFEEGRRPTISTLKCSDYPNDTMNDYIDAAGKCISECFIVQFLEKNNLVICEGSLYKVTKRLGQSLSSKQNYITNFIIYMPFEPQLNYFKFALTYYTFILKCVSKNFICDLAINCGTVNMEPEGYEVNVKYDNGPSYPSSPHLLLFNHSHARGSAEVEKHKQMDLASRTGLNDLVINGTLCLSNDVFHGISTACEVDPTSYVTRIYPLRFSKLVYFNVVETNRKAVENESSQDYTYLTFSRNVFSNFKKHNFD</sequence>
<dbReference type="CTD" id="36346743"/>
<dbReference type="Proteomes" id="UP000019149">
    <property type="component" value="Unassembled WGS sequence"/>
</dbReference>
<organism evidence="1 2">
    <name type="scientific">Echinococcus granulosus</name>
    <name type="common">Hydatid tapeworm</name>
    <dbReference type="NCBI Taxonomy" id="6210"/>
    <lineage>
        <taxon>Eukaryota</taxon>
        <taxon>Metazoa</taxon>
        <taxon>Spiralia</taxon>
        <taxon>Lophotrochozoa</taxon>
        <taxon>Platyhelminthes</taxon>
        <taxon>Cestoda</taxon>
        <taxon>Eucestoda</taxon>
        <taxon>Cyclophyllidea</taxon>
        <taxon>Taeniidae</taxon>
        <taxon>Echinococcus</taxon>
        <taxon>Echinococcus granulosus group</taxon>
    </lineage>
</organism>
<evidence type="ECO:0000313" key="2">
    <source>
        <dbReference type="Proteomes" id="UP000019149"/>
    </source>
</evidence>
<reference evidence="1 2" key="1">
    <citation type="journal article" date="2013" name="Nat. Genet.">
        <title>The genome of the hydatid tapeworm Echinococcus granulosus.</title>
        <authorList>
            <person name="Zheng H."/>
            <person name="Zhang W."/>
            <person name="Zhang L."/>
            <person name="Zhang Z."/>
            <person name="Li J."/>
            <person name="Lu G."/>
            <person name="Zhu Y."/>
            <person name="Wang Y."/>
            <person name="Huang Y."/>
            <person name="Liu J."/>
            <person name="Kang H."/>
            <person name="Chen J."/>
            <person name="Wang L."/>
            <person name="Chen A."/>
            <person name="Yu S."/>
            <person name="Gao Z."/>
            <person name="Jin L."/>
            <person name="Gu W."/>
            <person name="Wang Z."/>
            <person name="Zhao L."/>
            <person name="Shi B."/>
            <person name="Wen H."/>
            <person name="Lin R."/>
            <person name="Jones M.K."/>
            <person name="Brejova B."/>
            <person name="Vinar T."/>
            <person name="Zhao G."/>
            <person name="McManus D.P."/>
            <person name="Chen Z."/>
            <person name="Zhou Y."/>
            <person name="Wang S."/>
        </authorList>
    </citation>
    <scope>NUCLEOTIDE SEQUENCE [LARGE SCALE GENOMIC DNA]</scope>
</reference>
<dbReference type="RefSeq" id="XP_024345308.1">
    <property type="nucleotide sequence ID" value="XM_024500277.1"/>
</dbReference>
<comment type="caution">
    <text evidence="1">The sequence shown here is derived from an EMBL/GenBank/DDBJ whole genome shotgun (WGS) entry which is preliminary data.</text>
</comment>
<keyword evidence="2" id="KW-1185">Reference proteome</keyword>